<comment type="caution">
    <text evidence="1">The sequence shown here is derived from an EMBL/GenBank/DDBJ whole genome shotgun (WGS) entry which is preliminary data.</text>
</comment>
<dbReference type="Gene3D" id="3.40.50.1000">
    <property type="entry name" value="HAD superfamily/HAD-like"/>
    <property type="match status" value="1"/>
</dbReference>
<gene>
    <name evidence="1" type="ORF">EV652_106489</name>
</gene>
<dbReference type="NCBIfam" id="TIGR01509">
    <property type="entry name" value="HAD-SF-IA-v3"/>
    <property type="match status" value="1"/>
</dbReference>
<sequence length="361" mass="39834">MSDGPYVRMQVEYRGRLGVEVGVFVAVDHLRRAGRLSPAEETRYFDIDDWFNENLPNPDFYADGNSVGAVTWFRPPIRPDMQELINELCGILTAHGVAYHRVTSDEPGTVIYEDEFQVGVVPHVRGEPTPLATGITLAPTTAGSKRAVAESSVRHVLLDADGVLQDLPGGWYAAMEPYLGDRAREFLHKTWSDELPMLAGRGDYMPVLAATLQNYGVVTPVADVYAAVWKNIAIIEESIGIVRALKQNGYGVHLGTNQERYRGAHMRTALGYDDLFDVSCYSYDLGVAKPDPAFFSQAARRIGADIETILFIDDNARNVDGARAAGMLAEQWDFTQGHDLLLELFSKHGVAATMTASNPRR</sequence>
<dbReference type="PRINTS" id="PR00413">
    <property type="entry name" value="HADHALOGNASE"/>
</dbReference>
<accession>A0A4R2HH47</accession>
<dbReference type="Proteomes" id="UP000294508">
    <property type="component" value="Unassembled WGS sequence"/>
</dbReference>
<dbReference type="GO" id="GO:0016787">
    <property type="term" value="F:hydrolase activity"/>
    <property type="evidence" value="ECO:0007669"/>
    <property type="project" value="UniProtKB-KW"/>
</dbReference>
<dbReference type="Pfam" id="PF00702">
    <property type="entry name" value="Hydrolase"/>
    <property type="match status" value="1"/>
</dbReference>
<evidence type="ECO:0000313" key="1">
    <source>
        <dbReference type="EMBL" id="TCO28503.1"/>
    </source>
</evidence>
<dbReference type="PANTHER" id="PTHR43611:SF3">
    <property type="entry name" value="FLAVIN MONONUCLEOTIDE HYDROLASE 1, CHLOROPLATIC"/>
    <property type="match status" value="1"/>
</dbReference>
<evidence type="ECO:0000313" key="2">
    <source>
        <dbReference type="Proteomes" id="UP000294508"/>
    </source>
</evidence>
<reference evidence="1 2" key="1">
    <citation type="journal article" date="2015" name="Stand. Genomic Sci.">
        <title>Genomic Encyclopedia of Bacterial and Archaeal Type Strains, Phase III: the genomes of soil and plant-associated and newly described type strains.</title>
        <authorList>
            <person name="Whitman W.B."/>
            <person name="Woyke T."/>
            <person name="Klenk H.P."/>
            <person name="Zhou Y."/>
            <person name="Lilburn T.G."/>
            <person name="Beck B.J."/>
            <person name="De Vos P."/>
            <person name="Vandamme P."/>
            <person name="Eisen J.A."/>
            <person name="Garrity G."/>
            <person name="Hugenholtz P."/>
            <person name="Kyrpides N.C."/>
        </authorList>
    </citation>
    <scope>NUCLEOTIDE SEQUENCE [LARGE SCALE GENOMIC DNA]</scope>
    <source>
        <strain evidence="1 2">VKM Ac-2572</strain>
    </source>
</reference>
<name>A0A4R2HH47_9ACTN</name>
<dbReference type="InterPro" id="IPR023214">
    <property type="entry name" value="HAD_sf"/>
</dbReference>
<organism evidence="1 2">
    <name type="scientific">Kribbella steppae</name>
    <dbReference type="NCBI Taxonomy" id="2512223"/>
    <lineage>
        <taxon>Bacteria</taxon>
        <taxon>Bacillati</taxon>
        <taxon>Actinomycetota</taxon>
        <taxon>Actinomycetes</taxon>
        <taxon>Propionibacteriales</taxon>
        <taxon>Kribbellaceae</taxon>
        <taxon>Kribbella</taxon>
    </lineage>
</organism>
<keyword evidence="1" id="KW-0378">Hydrolase</keyword>
<dbReference type="AlphaFoldDB" id="A0A4R2HH47"/>
<keyword evidence="2" id="KW-1185">Reference proteome</keyword>
<protein>
    <submittedName>
        <fullName evidence="1">HAD superfamily hydrolase (TIGR01509 family)</fullName>
    </submittedName>
</protein>
<dbReference type="RefSeq" id="WP_242001868.1">
    <property type="nucleotide sequence ID" value="NZ_SLWN01000006.1"/>
</dbReference>
<dbReference type="InterPro" id="IPR036412">
    <property type="entry name" value="HAD-like_sf"/>
</dbReference>
<dbReference type="SFLD" id="SFLDS00003">
    <property type="entry name" value="Haloacid_Dehalogenase"/>
    <property type="match status" value="1"/>
</dbReference>
<dbReference type="InterPro" id="IPR006439">
    <property type="entry name" value="HAD-SF_hydro_IA"/>
</dbReference>
<dbReference type="EMBL" id="SLWN01000006">
    <property type="protein sequence ID" value="TCO28503.1"/>
    <property type="molecule type" value="Genomic_DNA"/>
</dbReference>
<dbReference type="SUPFAM" id="SSF56784">
    <property type="entry name" value="HAD-like"/>
    <property type="match status" value="1"/>
</dbReference>
<dbReference type="SFLD" id="SFLDG01129">
    <property type="entry name" value="C1.5:_HAD__Beta-PGM__Phosphata"/>
    <property type="match status" value="1"/>
</dbReference>
<proteinExistence type="predicted"/>
<dbReference type="PANTHER" id="PTHR43611">
    <property type="entry name" value="ALPHA-D-GLUCOSE 1-PHOSPHATE PHOSPHATASE"/>
    <property type="match status" value="1"/>
</dbReference>